<dbReference type="EMBL" id="CAJNDS010001147">
    <property type="protein sequence ID" value="CAE7249509.1"/>
    <property type="molecule type" value="Genomic_DNA"/>
</dbReference>
<sequence length="136" mass="15697">MVAKGSSMRCHLRRRCRSWCRMLPLGTQGRWPSWKSITSRNAEGLNVAVGSLSPGLVDTEGVRDHVAKARRLDLPHVAFFDQAFEQGWATEMDQLMCFVDEVLSMPREQFTSQEWRFSEWRKKVEQHDAPQSESSL</sequence>
<accession>A0A812LT27</accession>
<gene>
    <name evidence="1" type="primary">yvaG</name>
    <name evidence="1" type="ORF">SNAT2548_LOCUS12175</name>
</gene>
<reference evidence="1" key="1">
    <citation type="submission" date="2021-02" db="EMBL/GenBank/DDBJ databases">
        <authorList>
            <person name="Dougan E. K."/>
            <person name="Rhodes N."/>
            <person name="Thang M."/>
            <person name="Chan C."/>
        </authorList>
    </citation>
    <scope>NUCLEOTIDE SEQUENCE</scope>
</reference>
<name>A0A812LT27_9DINO</name>
<evidence type="ECO:0000313" key="2">
    <source>
        <dbReference type="Proteomes" id="UP000604046"/>
    </source>
</evidence>
<keyword evidence="2" id="KW-1185">Reference proteome</keyword>
<protein>
    <submittedName>
        <fullName evidence="1">YvaG protein</fullName>
    </submittedName>
</protein>
<evidence type="ECO:0000313" key="1">
    <source>
        <dbReference type="EMBL" id="CAE7249509.1"/>
    </source>
</evidence>
<organism evidence="1 2">
    <name type="scientific">Symbiodinium natans</name>
    <dbReference type="NCBI Taxonomy" id="878477"/>
    <lineage>
        <taxon>Eukaryota</taxon>
        <taxon>Sar</taxon>
        <taxon>Alveolata</taxon>
        <taxon>Dinophyceae</taxon>
        <taxon>Suessiales</taxon>
        <taxon>Symbiodiniaceae</taxon>
        <taxon>Symbiodinium</taxon>
    </lineage>
</organism>
<proteinExistence type="predicted"/>
<dbReference type="AlphaFoldDB" id="A0A812LT27"/>
<dbReference type="OrthoDB" id="449064at2759"/>
<dbReference type="Proteomes" id="UP000604046">
    <property type="component" value="Unassembled WGS sequence"/>
</dbReference>
<comment type="caution">
    <text evidence="1">The sequence shown here is derived from an EMBL/GenBank/DDBJ whole genome shotgun (WGS) entry which is preliminary data.</text>
</comment>